<dbReference type="GeneID" id="87904537"/>
<dbReference type="RefSeq" id="XP_062747486.1">
    <property type="nucleotide sequence ID" value="XM_062884630.1"/>
</dbReference>
<sequence>MTQLSQTVKLINTIGRGRAEGLHPVCWYGQSQYTAQITPPWCAGRSSIFEFHVIFVDDGRLVSECLFLLLVAIVIIFDESPLRNQVCRLDVLFVVARQTHGHDNGHGLFSDSRTVKSDFSFLQLLSILRNQEATIWAVYRQTGSITEPMHKLASPLEPCSSRWVLPVVKRALFICCSR</sequence>
<organism evidence="1 2">
    <name type="scientific">Podospora pseudocomata</name>
    <dbReference type="NCBI Taxonomy" id="2093779"/>
    <lineage>
        <taxon>Eukaryota</taxon>
        <taxon>Fungi</taxon>
        <taxon>Dikarya</taxon>
        <taxon>Ascomycota</taxon>
        <taxon>Pezizomycotina</taxon>
        <taxon>Sordariomycetes</taxon>
        <taxon>Sordariomycetidae</taxon>
        <taxon>Sordariales</taxon>
        <taxon>Podosporaceae</taxon>
        <taxon>Podospora</taxon>
    </lineage>
</organism>
<comment type="caution">
    <text evidence="1">The sequence shown here is derived from an EMBL/GenBank/DDBJ whole genome shotgun (WGS) entry which is preliminary data.</text>
</comment>
<keyword evidence="2" id="KW-1185">Reference proteome</keyword>
<evidence type="ECO:0000313" key="1">
    <source>
        <dbReference type="EMBL" id="KAK4658514.1"/>
    </source>
</evidence>
<gene>
    <name evidence="1" type="ORF">QC762_102445</name>
</gene>
<name>A0ABR0GS53_9PEZI</name>
<accession>A0ABR0GS53</accession>
<proteinExistence type="predicted"/>
<evidence type="ECO:0000313" key="2">
    <source>
        <dbReference type="Proteomes" id="UP001323405"/>
    </source>
</evidence>
<dbReference type="EMBL" id="JAFFHA010000002">
    <property type="protein sequence ID" value="KAK4658514.1"/>
    <property type="molecule type" value="Genomic_DNA"/>
</dbReference>
<protein>
    <submittedName>
        <fullName evidence="1">Uncharacterized protein</fullName>
    </submittedName>
</protein>
<dbReference type="Proteomes" id="UP001323405">
    <property type="component" value="Unassembled WGS sequence"/>
</dbReference>
<reference evidence="1 2" key="1">
    <citation type="journal article" date="2023" name="bioRxiv">
        <title>High-quality genome assemblies of four members of thePodospora anserinaspecies complex.</title>
        <authorList>
            <person name="Ament-Velasquez S.L."/>
            <person name="Vogan A.A."/>
            <person name="Wallerman O."/>
            <person name="Hartmann F."/>
            <person name="Gautier V."/>
            <person name="Silar P."/>
            <person name="Giraud T."/>
            <person name="Johannesson H."/>
        </authorList>
    </citation>
    <scope>NUCLEOTIDE SEQUENCE [LARGE SCALE GENOMIC DNA]</scope>
    <source>
        <strain evidence="1 2">CBS 415.72m</strain>
    </source>
</reference>